<organism evidence="2 3">
    <name type="scientific">Trifolium pratense</name>
    <name type="common">Red clover</name>
    <dbReference type="NCBI Taxonomy" id="57577"/>
    <lineage>
        <taxon>Eukaryota</taxon>
        <taxon>Viridiplantae</taxon>
        <taxon>Streptophyta</taxon>
        <taxon>Embryophyta</taxon>
        <taxon>Tracheophyta</taxon>
        <taxon>Spermatophyta</taxon>
        <taxon>Magnoliopsida</taxon>
        <taxon>eudicotyledons</taxon>
        <taxon>Gunneridae</taxon>
        <taxon>Pentapetalae</taxon>
        <taxon>rosids</taxon>
        <taxon>fabids</taxon>
        <taxon>Fabales</taxon>
        <taxon>Fabaceae</taxon>
        <taxon>Papilionoideae</taxon>
        <taxon>50 kb inversion clade</taxon>
        <taxon>NPAAA clade</taxon>
        <taxon>Hologalegina</taxon>
        <taxon>IRL clade</taxon>
        <taxon>Trifolieae</taxon>
        <taxon>Trifolium</taxon>
    </lineage>
</organism>
<proteinExistence type="predicted"/>
<dbReference type="AlphaFoldDB" id="A0A2K3JL18"/>
<feature type="region of interest" description="Disordered" evidence="1">
    <location>
        <begin position="1"/>
        <end position="29"/>
    </location>
</feature>
<comment type="caution">
    <text evidence="2">The sequence shown here is derived from an EMBL/GenBank/DDBJ whole genome shotgun (WGS) entry which is preliminary data.</text>
</comment>
<gene>
    <name evidence="2" type="ORF">L195_g048357</name>
</gene>
<evidence type="ECO:0000313" key="2">
    <source>
        <dbReference type="EMBL" id="PNX54736.1"/>
    </source>
</evidence>
<reference evidence="2 3" key="1">
    <citation type="journal article" date="2014" name="Am. J. Bot.">
        <title>Genome assembly and annotation for red clover (Trifolium pratense; Fabaceae).</title>
        <authorList>
            <person name="Istvanek J."/>
            <person name="Jaros M."/>
            <person name="Krenek A."/>
            <person name="Repkova J."/>
        </authorList>
    </citation>
    <scope>NUCLEOTIDE SEQUENCE [LARGE SCALE GENOMIC DNA]</scope>
    <source>
        <strain evidence="3">cv. Tatra</strain>
        <tissue evidence="2">Young leaves</tissue>
    </source>
</reference>
<dbReference type="Proteomes" id="UP000236291">
    <property type="component" value="Unassembled WGS sequence"/>
</dbReference>
<name>A0A2K3JL18_TRIPR</name>
<accession>A0A2K3JL18</accession>
<evidence type="ECO:0000313" key="3">
    <source>
        <dbReference type="Proteomes" id="UP000236291"/>
    </source>
</evidence>
<evidence type="ECO:0000256" key="1">
    <source>
        <dbReference type="SAM" id="MobiDB-lite"/>
    </source>
</evidence>
<dbReference type="EMBL" id="ASHM01069028">
    <property type="protein sequence ID" value="PNX54736.1"/>
    <property type="molecule type" value="Genomic_DNA"/>
</dbReference>
<protein>
    <submittedName>
        <fullName evidence="2">Uncharacterized protein</fullName>
    </submittedName>
</protein>
<feature type="non-terminal residue" evidence="2">
    <location>
        <position position="1"/>
    </location>
</feature>
<sequence>GWVSMENAQLVESELHTQRNAPMGKRNTG</sequence>
<reference evidence="2 3" key="2">
    <citation type="journal article" date="2017" name="Front. Plant Sci.">
        <title>Gene Classification and Mining of Molecular Markers Useful in Red Clover (Trifolium pratense) Breeding.</title>
        <authorList>
            <person name="Istvanek J."/>
            <person name="Dluhosova J."/>
            <person name="Dluhos P."/>
            <person name="Patkova L."/>
            <person name="Nedelnik J."/>
            <person name="Repkova J."/>
        </authorList>
    </citation>
    <scope>NUCLEOTIDE SEQUENCE [LARGE SCALE GENOMIC DNA]</scope>
    <source>
        <strain evidence="3">cv. Tatra</strain>
        <tissue evidence="2">Young leaves</tissue>
    </source>
</reference>